<dbReference type="OrthoDB" id="397265at2759"/>
<evidence type="ECO:0000256" key="2">
    <source>
        <dbReference type="SAM" id="MobiDB-lite"/>
    </source>
</evidence>
<feature type="compositionally biased region" description="Low complexity" evidence="2">
    <location>
        <begin position="18"/>
        <end position="28"/>
    </location>
</feature>
<evidence type="ECO:0000313" key="6">
    <source>
        <dbReference type="Proteomes" id="UP000054350"/>
    </source>
</evidence>
<sequence>MPTIARSRESRRSKWDQAAPAHSAPSAPAHHHDSPAPSSAPPRSIEEAKRLAALKAQELAAAIASPPSAQPLVDPPAVAGFTEDVDINDCRNRYLLTKSSTQQDIKRDSGADITTRGKYFPDRSKASTMEPPLHLHVSATTREALDKALDMIRELMNRSPDPLLSERHSFAPRPHRDRSPPPTATPTRAMLTDKVYVGWEPDFHFNLRAKIIGPGGAYVKHIQNETGVRLQLKGLGSGYTENQTGRESDEPLHMWMATSLGEQAMDHAKALFDDLLTQIKADYETWKADRARGPGGRGGPPPRMGGSDREYRPSGGDRYAPRRDDGGRRDRDYPAFGGPGGAGGPPPHHAPMHGPPPAHADGAAAAPNVPGMPAAPQPPAHLVSTPEQYAHYQHCYGLYYQYYWATAMQSQQMQPQPQAQAQMQAQLQPAASESATATNDDAAAASVMKVEHQQAQPASVETLAAAATDGQGAETPSATDVQQQQQQAMPEGMPDVNSPEYAAWYAQYMAQYQQYAAYQAQAQVQGEPAQQ</sequence>
<dbReference type="Pfam" id="PF22675">
    <property type="entry name" value="KH-I_KHDC4-BBP"/>
    <property type="match status" value="1"/>
</dbReference>
<feature type="compositionally biased region" description="Low complexity" evidence="2">
    <location>
        <begin position="420"/>
        <end position="446"/>
    </location>
</feature>
<feature type="compositionally biased region" description="Pro residues" evidence="2">
    <location>
        <begin position="344"/>
        <end position="358"/>
    </location>
</feature>
<organism evidence="5 6">
    <name type="scientific">Allomyces macrogynus (strain ATCC 38327)</name>
    <name type="common">Allomyces javanicus var. macrogynus</name>
    <dbReference type="NCBI Taxonomy" id="578462"/>
    <lineage>
        <taxon>Eukaryota</taxon>
        <taxon>Fungi</taxon>
        <taxon>Fungi incertae sedis</taxon>
        <taxon>Blastocladiomycota</taxon>
        <taxon>Blastocladiomycetes</taxon>
        <taxon>Blastocladiales</taxon>
        <taxon>Blastocladiaceae</taxon>
        <taxon>Allomyces</taxon>
    </lineage>
</organism>
<reference evidence="5 6" key="1">
    <citation type="submission" date="2009-11" db="EMBL/GenBank/DDBJ databases">
        <title>Annotation of Allomyces macrogynus ATCC 38327.</title>
        <authorList>
            <consortium name="The Broad Institute Genome Sequencing Platform"/>
            <person name="Russ C."/>
            <person name="Cuomo C."/>
            <person name="Burger G."/>
            <person name="Gray M.W."/>
            <person name="Holland P.W.H."/>
            <person name="King N."/>
            <person name="Lang F.B.F."/>
            <person name="Roger A.J."/>
            <person name="Ruiz-Trillo I."/>
            <person name="Young S.K."/>
            <person name="Zeng Q."/>
            <person name="Gargeya S."/>
            <person name="Fitzgerald M."/>
            <person name="Haas B."/>
            <person name="Abouelleil A."/>
            <person name="Alvarado L."/>
            <person name="Arachchi H.M."/>
            <person name="Berlin A."/>
            <person name="Chapman S.B."/>
            <person name="Gearin G."/>
            <person name="Goldberg J."/>
            <person name="Griggs A."/>
            <person name="Gujja S."/>
            <person name="Hansen M."/>
            <person name="Heiman D."/>
            <person name="Howarth C."/>
            <person name="Larimer J."/>
            <person name="Lui A."/>
            <person name="MacDonald P.J.P."/>
            <person name="McCowen C."/>
            <person name="Montmayeur A."/>
            <person name="Murphy C."/>
            <person name="Neiman D."/>
            <person name="Pearson M."/>
            <person name="Priest M."/>
            <person name="Roberts A."/>
            <person name="Saif S."/>
            <person name="Shea T."/>
            <person name="Sisk P."/>
            <person name="Stolte C."/>
            <person name="Sykes S."/>
            <person name="Wortman J."/>
            <person name="Nusbaum C."/>
            <person name="Birren B."/>
        </authorList>
    </citation>
    <scope>NUCLEOTIDE SEQUENCE [LARGE SCALE GENOMIC DNA]</scope>
    <source>
        <strain evidence="5 6">ATCC 38327</strain>
    </source>
</reference>
<dbReference type="OMA" id="AYAQYWA"/>
<feature type="region of interest" description="Disordered" evidence="2">
    <location>
        <begin position="160"/>
        <end position="187"/>
    </location>
</feature>
<dbReference type="FunFam" id="3.30.1370.10:FF:000037">
    <property type="entry name" value="KH domain protein"/>
    <property type="match status" value="1"/>
</dbReference>
<feature type="compositionally biased region" description="Basic and acidic residues" evidence="2">
    <location>
        <begin position="1"/>
        <end position="15"/>
    </location>
</feature>
<dbReference type="CDD" id="cd22386">
    <property type="entry name" value="KH-I_KHDC4_rpt2"/>
    <property type="match status" value="1"/>
</dbReference>
<dbReference type="Pfam" id="PF23469">
    <property type="entry name" value="KH_12"/>
    <property type="match status" value="1"/>
</dbReference>
<dbReference type="InterPro" id="IPR031121">
    <property type="entry name" value="RIK/BLOM7"/>
</dbReference>
<name>A0A0L0SQR6_ALLM3</name>
<proteinExistence type="predicted"/>
<evidence type="ECO:0000256" key="1">
    <source>
        <dbReference type="PROSITE-ProRule" id="PRU00117"/>
    </source>
</evidence>
<feature type="compositionally biased region" description="Basic and acidic residues" evidence="2">
    <location>
        <begin position="319"/>
        <end position="333"/>
    </location>
</feature>
<dbReference type="AlphaFoldDB" id="A0A0L0SQR6"/>
<dbReference type="InterPro" id="IPR056149">
    <property type="entry name" value="PRP5/DDX46/KHDC4_KH"/>
</dbReference>
<dbReference type="Proteomes" id="UP000054350">
    <property type="component" value="Unassembled WGS sequence"/>
</dbReference>
<accession>A0A0L0SQR6</accession>
<feature type="domain" description="KHDC4/BBP-like KH-domain type I" evidence="3">
    <location>
        <begin position="204"/>
        <end position="276"/>
    </location>
</feature>
<dbReference type="PANTHER" id="PTHR15744:SF0">
    <property type="entry name" value="KH HOMOLOGY DOMAIN-CONTAINING PROTEIN 4"/>
    <property type="match status" value="1"/>
</dbReference>
<reference evidence="6" key="2">
    <citation type="submission" date="2009-11" db="EMBL/GenBank/DDBJ databases">
        <title>The Genome Sequence of Allomyces macrogynus strain ATCC 38327.</title>
        <authorList>
            <consortium name="The Broad Institute Genome Sequencing Platform"/>
            <person name="Russ C."/>
            <person name="Cuomo C."/>
            <person name="Shea T."/>
            <person name="Young S.K."/>
            <person name="Zeng Q."/>
            <person name="Koehrsen M."/>
            <person name="Haas B."/>
            <person name="Borodovsky M."/>
            <person name="Guigo R."/>
            <person name="Alvarado L."/>
            <person name="Berlin A."/>
            <person name="Borenstein D."/>
            <person name="Chen Z."/>
            <person name="Engels R."/>
            <person name="Freedman E."/>
            <person name="Gellesch M."/>
            <person name="Goldberg J."/>
            <person name="Griggs A."/>
            <person name="Gujja S."/>
            <person name="Heiman D."/>
            <person name="Hepburn T."/>
            <person name="Howarth C."/>
            <person name="Jen D."/>
            <person name="Larson L."/>
            <person name="Lewis B."/>
            <person name="Mehta T."/>
            <person name="Park D."/>
            <person name="Pearson M."/>
            <person name="Roberts A."/>
            <person name="Saif S."/>
            <person name="Shenoy N."/>
            <person name="Sisk P."/>
            <person name="Stolte C."/>
            <person name="Sykes S."/>
            <person name="Walk T."/>
            <person name="White J."/>
            <person name="Yandava C."/>
            <person name="Burger G."/>
            <person name="Gray M.W."/>
            <person name="Holland P.W.H."/>
            <person name="King N."/>
            <person name="Lang F.B.F."/>
            <person name="Roger A.J."/>
            <person name="Ruiz-Trillo I."/>
            <person name="Lander E."/>
            <person name="Nusbaum C."/>
        </authorList>
    </citation>
    <scope>NUCLEOTIDE SEQUENCE [LARGE SCALE GENOMIC DNA]</scope>
    <source>
        <strain evidence="6">ATCC 38327</strain>
    </source>
</reference>
<dbReference type="GO" id="GO:0005634">
    <property type="term" value="C:nucleus"/>
    <property type="evidence" value="ECO:0007669"/>
    <property type="project" value="InterPro"/>
</dbReference>
<keyword evidence="1" id="KW-0694">RNA-binding</keyword>
<feature type="region of interest" description="Disordered" evidence="2">
    <location>
        <begin position="420"/>
        <end position="495"/>
    </location>
</feature>
<dbReference type="InterPro" id="IPR055256">
    <property type="entry name" value="KH_1_KHDC4/BBP-like"/>
</dbReference>
<evidence type="ECO:0000313" key="5">
    <source>
        <dbReference type="EMBL" id="KNE64719.1"/>
    </source>
</evidence>
<keyword evidence="6" id="KW-1185">Reference proteome</keyword>
<dbReference type="InterPro" id="IPR047889">
    <property type="entry name" value="KHDC4_KH-I_second"/>
</dbReference>
<dbReference type="VEuPathDB" id="FungiDB:AMAG_10070"/>
<dbReference type="STRING" id="578462.A0A0L0SQR6"/>
<gene>
    <name evidence="5" type="ORF">AMAG_10070</name>
</gene>
<evidence type="ECO:0008006" key="7">
    <source>
        <dbReference type="Google" id="ProtNLM"/>
    </source>
</evidence>
<dbReference type="SUPFAM" id="SSF54791">
    <property type="entry name" value="Eukaryotic type KH-domain (KH-domain type I)"/>
    <property type="match status" value="2"/>
</dbReference>
<dbReference type="PROSITE" id="PS50084">
    <property type="entry name" value="KH_TYPE_1"/>
    <property type="match status" value="1"/>
</dbReference>
<dbReference type="InterPro" id="IPR047890">
    <property type="entry name" value="KHDC4_KH-I_first"/>
</dbReference>
<evidence type="ECO:0000259" key="4">
    <source>
        <dbReference type="Pfam" id="PF23469"/>
    </source>
</evidence>
<dbReference type="eggNOG" id="KOG1960">
    <property type="taxonomic scope" value="Eukaryota"/>
</dbReference>
<dbReference type="InterPro" id="IPR036612">
    <property type="entry name" value="KH_dom_type_1_sf"/>
</dbReference>
<dbReference type="PANTHER" id="PTHR15744">
    <property type="entry name" value="BLOM7"/>
    <property type="match status" value="1"/>
</dbReference>
<protein>
    <recommendedName>
        <fullName evidence="7">K Homology domain-containing protein</fullName>
    </recommendedName>
</protein>
<dbReference type="Gene3D" id="3.30.1370.10">
    <property type="entry name" value="K Homology domain, type 1"/>
    <property type="match status" value="2"/>
</dbReference>
<feature type="region of interest" description="Disordered" evidence="2">
    <location>
        <begin position="1"/>
        <end position="48"/>
    </location>
</feature>
<feature type="domain" description="ATP-dependent RNA helicase PRP5/DDX46/KHDC4 KH" evidence="4">
    <location>
        <begin position="83"/>
        <end position="158"/>
    </location>
</feature>
<feature type="compositionally biased region" description="Low complexity" evidence="2">
    <location>
        <begin position="359"/>
        <end position="371"/>
    </location>
</feature>
<feature type="region of interest" description="Disordered" evidence="2">
    <location>
        <begin position="287"/>
        <end position="380"/>
    </location>
</feature>
<dbReference type="EMBL" id="GG745345">
    <property type="protein sequence ID" value="KNE64719.1"/>
    <property type="molecule type" value="Genomic_DNA"/>
</dbReference>
<dbReference type="GO" id="GO:0003723">
    <property type="term" value="F:RNA binding"/>
    <property type="evidence" value="ECO:0007669"/>
    <property type="project" value="UniProtKB-UniRule"/>
</dbReference>
<dbReference type="CDD" id="cd22385">
    <property type="entry name" value="KH-I_KHDC4_rpt1"/>
    <property type="match status" value="1"/>
</dbReference>
<evidence type="ECO:0000259" key="3">
    <source>
        <dbReference type="Pfam" id="PF22675"/>
    </source>
</evidence>